<dbReference type="InterPro" id="IPR043987">
    <property type="entry name" value="CCZ1/INTU/HSP4_longin_1"/>
</dbReference>
<feature type="domain" description="CCZ1/INTU/HSP4 first Longin" evidence="2">
    <location>
        <begin position="23"/>
        <end position="124"/>
    </location>
</feature>
<gene>
    <name evidence="3" type="ORF">BEWA_009460</name>
</gene>
<dbReference type="Proteomes" id="UP000031512">
    <property type="component" value="Chromosome 3"/>
</dbReference>
<dbReference type="OrthoDB" id="240546at2759"/>
<dbReference type="RefSeq" id="XP_004831198.1">
    <property type="nucleotide sequence ID" value="XM_004831141.1"/>
</dbReference>
<dbReference type="PANTHER" id="PTHR13056">
    <property type="entry name" value="VACUOLAR FUSION PROTEIN CCZ1 HOMOLOG-RELATED"/>
    <property type="match status" value="1"/>
</dbReference>
<accession>L0B0Z3</accession>
<dbReference type="AlphaFoldDB" id="L0B0Z3"/>
<dbReference type="GO" id="GO:0035658">
    <property type="term" value="C:Mon1-Ccz1 complex"/>
    <property type="evidence" value="ECO:0007669"/>
    <property type="project" value="InterPro"/>
</dbReference>
<evidence type="ECO:0000313" key="4">
    <source>
        <dbReference type="Proteomes" id="UP000031512"/>
    </source>
</evidence>
<protein>
    <recommendedName>
        <fullName evidence="2">CCZ1/INTU/HSP4 first Longin domain-containing protein</fullName>
    </recommendedName>
</protein>
<organism evidence="3 4">
    <name type="scientific">Theileria equi strain WA</name>
    <dbReference type="NCBI Taxonomy" id="1537102"/>
    <lineage>
        <taxon>Eukaryota</taxon>
        <taxon>Sar</taxon>
        <taxon>Alveolata</taxon>
        <taxon>Apicomplexa</taxon>
        <taxon>Aconoidasida</taxon>
        <taxon>Piroplasmida</taxon>
        <taxon>Theileriidae</taxon>
        <taxon>Theileria</taxon>
    </lineage>
</organism>
<dbReference type="InterPro" id="IPR013176">
    <property type="entry name" value="Ccz1"/>
</dbReference>
<dbReference type="Pfam" id="PF19031">
    <property type="entry name" value="Intu_longin_1"/>
    <property type="match status" value="1"/>
</dbReference>
<dbReference type="VEuPathDB" id="PiroplasmaDB:BEWA_009460"/>
<sequence length="319" mass="37047">MYKLKAILLFDLSRKANIENPTDQDIQKAKLLYYYPDERNMDDKLSHLGLIEGLIVLSKTFSDENIEYICSRLYTTAVFEWKKNIFLSAFFSNDVPSKSEEDEYSYYWRNNLLKTLLGNGTKIFELLHGDLNKYIPQGDRYALVTSSIVFSDDTLGLKTILDEFFPTFMANSTNNTLHILKDLDGYKKCHSNISVTLDAQMLIDEIFREFPMVYKSLLIYDDQVLHTTMELDVMLVVYSYLINHRGSLSKSKSFSVKWPKDSDLIIVDAQDDQLFNPRVYIDGNPYIMSILFVKKSILILLLDTNDPLLVLEFQILHLL</sequence>
<comment type="similarity">
    <text evidence="1">Belongs to the CCZ1 family.</text>
</comment>
<evidence type="ECO:0000259" key="2">
    <source>
        <dbReference type="Pfam" id="PF19031"/>
    </source>
</evidence>
<dbReference type="eggNOG" id="ENOG502SE66">
    <property type="taxonomic scope" value="Eukaryota"/>
</dbReference>
<dbReference type="KEGG" id="beq:BEWA_009460"/>
<dbReference type="STRING" id="1537102.L0B0Z3"/>
<evidence type="ECO:0000256" key="1">
    <source>
        <dbReference type="ARBA" id="ARBA00005352"/>
    </source>
</evidence>
<name>L0B0Z3_THEEQ</name>
<dbReference type="GO" id="GO:0016192">
    <property type="term" value="P:vesicle-mediated transport"/>
    <property type="evidence" value="ECO:0007669"/>
    <property type="project" value="InterPro"/>
</dbReference>
<evidence type="ECO:0000313" key="3">
    <source>
        <dbReference type="EMBL" id="AFZ81532.1"/>
    </source>
</evidence>
<dbReference type="PANTHER" id="PTHR13056:SF0">
    <property type="entry name" value="VACUOLAR FUSION PROTEIN CCZ1 HOMOLOG-RELATED"/>
    <property type="match status" value="1"/>
</dbReference>
<keyword evidence="4" id="KW-1185">Reference proteome</keyword>
<dbReference type="EMBL" id="CP001670">
    <property type="protein sequence ID" value="AFZ81532.1"/>
    <property type="molecule type" value="Genomic_DNA"/>
</dbReference>
<reference evidence="3 4" key="1">
    <citation type="journal article" date="2012" name="BMC Genomics">
        <title>Comparative genomic analysis and phylogenetic position of Theileria equi.</title>
        <authorList>
            <person name="Kappmeyer L.S."/>
            <person name="Thiagarajan M."/>
            <person name="Herndon D.R."/>
            <person name="Ramsay J.D."/>
            <person name="Caler E."/>
            <person name="Djikeng A."/>
            <person name="Gillespie J.J."/>
            <person name="Lau A.O."/>
            <person name="Roalson E.H."/>
            <person name="Silva J.C."/>
            <person name="Silva M.G."/>
            <person name="Suarez C.E."/>
            <person name="Ueti M.W."/>
            <person name="Nene V.M."/>
            <person name="Mealey R.H."/>
            <person name="Knowles D.P."/>
            <person name="Brayton K.A."/>
        </authorList>
    </citation>
    <scope>NUCLEOTIDE SEQUENCE [LARGE SCALE GENOMIC DNA]</scope>
    <source>
        <strain evidence="3 4">WA</strain>
    </source>
</reference>
<proteinExistence type="inferred from homology"/>
<dbReference type="GeneID" id="15805304"/>